<dbReference type="InterPro" id="IPR027417">
    <property type="entry name" value="P-loop_NTPase"/>
</dbReference>
<dbReference type="PIRSF" id="PIRSF034285">
    <property type="entry name" value="UCP034285"/>
    <property type="match status" value="1"/>
</dbReference>
<name>A0ABY4ZVR6_9CAUL</name>
<organism evidence="1 2">
    <name type="scientific">Caulobacter segnis</name>
    <dbReference type="NCBI Taxonomy" id="88688"/>
    <lineage>
        <taxon>Bacteria</taxon>
        <taxon>Pseudomonadati</taxon>
        <taxon>Pseudomonadota</taxon>
        <taxon>Alphaproteobacteria</taxon>
        <taxon>Caulobacterales</taxon>
        <taxon>Caulobacteraceae</taxon>
        <taxon>Caulobacter</taxon>
    </lineage>
</organism>
<proteinExistence type="predicted"/>
<sequence>MELGMAGSREARLAALRGRIAAIEAGTRTPTPVLPFGDPAIDGCFPGGGLPLGGWHEVTGAGLEDETGATPAAFVGLLLRSLVVTGVKTGAIVWVARRGDLFAPGLFGLGFPAERLIQVRTRDEAETLSVLEDALSTQGVAAAVGEAEAPDLTAGRRLQLACEKRGGFGVLLHRRPYGGRAGAARMVSGSASFSRWRIGPAPSPPPPDDIGLGPPCWRVELERCRGGRPGGWILQAQEAGHGPHPFRLVSQLADHDVAAAELLRRVG</sequence>
<dbReference type="InterPro" id="IPR017026">
    <property type="entry name" value="ImuA"/>
</dbReference>
<evidence type="ECO:0000313" key="2">
    <source>
        <dbReference type="Proteomes" id="UP001057520"/>
    </source>
</evidence>
<evidence type="ECO:0000313" key="1">
    <source>
        <dbReference type="EMBL" id="USQ96907.1"/>
    </source>
</evidence>
<dbReference type="EMBL" id="CP096040">
    <property type="protein sequence ID" value="USQ96907.1"/>
    <property type="molecule type" value="Genomic_DNA"/>
</dbReference>
<gene>
    <name evidence="1" type="ORF">MZV50_04885</name>
</gene>
<accession>A0ABY4ZVR6</accession>
<keyword evidence="2" id="KW-1185">Reference proteome</keyword>
<dbReference type="Proteomes" id="UP001057520">
    <property type="component" value="Chromosome"/>
</dbReference>
<dbReference type="Gene3D" id="3.40.50.300">
    <property type="entry name" value="P-loop containing nucleotide triphosphate hydrolases"/>
    <property type="match status" value="1"/>
</dbReference>
<reference evidence="1 2" key="1">
    <citation type="submission" date="2022-04" db="EMBL/GenBank/DDBJ databases">
        <title>Genome sequence of soybean root-associated Caulobacter segnis RL271.</title>
        <authorList>
            <person name="Longley R."/>
            <person name="Bonito G."/>
            <person name="Trigodet F."/>
            <person name="Crosson S."/>
            <person name="Fiebig A."/>
        </authorList>
    </citation>
    <scope>NUCLEOTIDE SEQUENCE [LARGE SCALE GENOMIC DNA]</scope>
    <source>
        <strain evidence="1 2">RL271</strain>
    </source>
</reference>
<protein>
    <submittedName>
        <fullName evidence="1">Protein imuA</fullName>
    </submittedName>
</protein>
<dbReference type="SUPFAM" id="SSF52540">
    <property type="entry name" value="P-loop containing nucleoside triphosphate hydrolases"/>
    <property type="match status" value="1"/>
</dbReference>